<dbReference type="GO" id="GO:0005230">
    <property type="term" value="F:extracellular ligand-gated monoatomic ion channel activity"/>
    <property type="evidence" value="ECO:0007669"/>
    <property type="project" value="InterPro"/>
</dbReference>
<dbReference type="AlphaFoldDB" id="A0A1H9BXU9"/>
<dbReference type="Gene3D" id="1.20.58.390">
    <property type="entry name" value="Neurotransmitter-gated ion-channel transmembrane domain"/>
    <property type="match status" value="1"/>
</dbReference>
<feature type="transmembrane region" description="Helical" evidence="5">
    <location>
        <begin position="114"/>
        <end position="133"/>
    </location>
</feature>
<dbReference type="Pfam" id="PF13458">
    <property type="entry name" value="Peripla_BP_6"/>
    <property type="match status" value="1"/>
</dbReference>
<organism evidence="8 9">
    <name type="scientific">Lentzea flaviverrucosa</name>
    <dbReference type="NCBI Taxonomy" id="200379"/>
    <lineage>
        <taxon>Bacteria</taxon>
        <taxon>Bacillati</taxon>
        <taxon>Actinomycetota</taxon>
        <taxon>Actinomycetes</taxon>
        <taxon>Pseudonocardiales</taxon>
        <taxon>Pseudonocardiaceae</taxon>
        <taxon>Lentzea</taxon>
    </lineage>
</organism>
<protein>
    <submittedName>
        <fullName evidence="8">ABC-type branched-chain amino acid transport system, substrate-binding protein</fullName>
    </submittedName>
</protein>
<evidence type="ECO:0000259" key="6">
    <source>
        <dbReference type="Pfam" id="PF02932"/>
    </source>
</evidence>
<comment type="similarity">
    <text evidence="2">Belongs to the leucine-binding protein family.</text>
</comment>
<evidence type="ECO:0000313" key="9">
    <source>
        <dbReference type="Proteomes" id="UP000199028"/>
    </source>
</evidence>
<dbReference type="SUPFAM" id="SSF63712">
    <property type="entry name" value="Nicotinic receptor ligand binding domain-like"/>
    <property type="match status" value="1"/>
</dbReference>
<evidence type="ECO:0000256" key="1">
    <source>
        <dbReference type="ARBA" id="ARBA00004141"/>
    </source>
</evidence>
<feature type="transmembrane region" description="Helical" evidence="5">
    <location>
        <begin position="836"/>
        <end position="853"/>
    </location>
</feature>
<dbReference type="PANTHER" id="PTHR47151:SF2">
    <property type="entry name" value="AMINO ACID BINDING PROTEIN"/>
    <property type="match status" value="1"/>
</dbReference>
<proteinExistence type="inferred from homology"/>
<evidence type="ECO:0000256" key="5">
    <source>
        <dbReference type="SAM" id="Phobius"/>
    </source>
</evidence>
<dbReference type="SUPFAM" id="SSF90112">
    <property type="entry name" value="Neurotransmitter-gated ion-channel transmembrane pore"/>
    <property type="match status" value="1"/>
</dbReference>
<sequence>MPETPETAVTLTRQAIESRHSDRGRARALLGAALAKNDQYEPAWRWLAEVVEDDGERLFCLNRAYALKADPATGRARKALRAASPTPPAEVSDLVDPPPPAAEVTGRTTGRHRLSWIAAGAAAMVLLSSLGVWTASGDRQGDPVHVALVAGMTGDNAVASAHMERAVRMHLDTVNAAGGVHGHPVELLVYDDADRVDKAVAIAEQIVRENQVLYVVGHSSSDTALAAAPIYQRAKIPAITPSASSPRITDGSDWYFRSMFGNRTQSDFLSAYVSRVLGSKTAAVVYEDDEDGRSGHETFVESFSEFGRVTAAVAISAAAESREESVEAAVAEVKARAGGAPVVLALKEKNGLDVIDGLRSAGVTAPVLGTSALSSQAFHAALVEREKAKARPGSLTGNLFMGTPLAQDSLSGPAQVWADDYAQRYHERPLWQAAMARQAVNVGLHAMKAGGLGFDEANRAEDRRRVRDSWASLKDRKNSFAALLGPLYFNASGSAQMPVSVVTSDGSRFVSAPTQFTIYDPLSDDAVKADLAQGRVIAVKNRYLSLRQVVATGININEIRDLDTTDGTYFVDFFVWLKYAGDNAAADVQFVNAVKPDLKLGEPLRNVTENGQTYRLYRVADRFKTGLQFHDFPFDHQQLTVLLQNRTRTADQVSYVTDKEILDQDPRDYLRSGADADADINQVPNWLASSVRFFRQTVGSSDALGDGQAAGAANGIYYSQYAAEIALDRDTLPFLVKNLLPLVLLICVTYLSLFFKPSDGGPPVSMGVTAILSTAVLLNNVTAQLPKISYIVALEWGYYAFILLAATCVLIAMLRKRLVTTNRDSAEHTLARAARIAYPVYLVVVVTAFVAIFG</sequence>
<keyword evidence="5" id="KW-1133">Transmembrane helix</keyword>
<evidence type="ECO:0000256" key="3">
    <source>
        <dbReference type="ARBA" id="ARBA00022729"/>
    </source>
</evidence>
<dbReference type="InterPro" id="IPR028082">
    <property type="entry name" value="Peripla_BP_I"/>
</dbReference>
<keyword evidence="5" id="KW-0472">Membrane</keyword>
<dbReference type="Gene3D" id="2.70.170.10">
    <property type="entry name" value="Neurotransmitter-gated ion-channel ligand-binding domain"/>
    <property type="match status" value="1"/>
</dbReference>
<evidence type="ECO:0000256" key="4">
    <source>
        <dbReference type="SAM" id="MobiDB-lite"/>
    </source>
</evidence>
<evidence type="ECO:0000259" key="7">
    <source>
        <dbReference type="Pfam" id="PF13458"/>
    </source>
</evidence>
<feature type="domain" description="Leucine-binding protein" evidence="7">
    <location>
        <begin position="143"/>
        <end position="503"/>
    </location>
</feature>
<evidence type="ECO:0000313" key="8">
    <source>
        <dbReference type="EMBL" id="SEP93709.1"/>
    </source>
</evidence>
<dbReference type="Pfam" id="PF02932">
    <property type="entry name" value="Neur_chan_memb"/>
    <property type="match status" value="1"/>
</dbReference>
<dbReference type="InterPro" id="IPR036734">
    <property type="entry name" value="Neur_chan_lig-bd_sf"/>
</dbReference>
<accession>A0A1H9BXU9</accession>
<comment type="subcellular location">
    <subcellularLocation>
        <location evidence="1">Membrane</location>
        <topology evidence="1">Multi-pass membrane protein</topology>
    </subcellularLocation>
</comment>
<feature type="transmembrane region" description="Helical" evidence="5">
    <location>
        <begin position="797"/>
        <end position="815"/>
    </location>
</feature>
<keyword evidence="3" id="KW-0732">Signal</keyword>
<dbReference type="GO" id="GO:0016020">
    <property type="term" value="C:membrane"/>
    <property type="evidence" value="ECO:0007669"/>
    <property type="project" value="UniProtKB-SubCell"/>
</dbReference>
<name>A0A1H9BXU9_9PSEU</name>
<dbReference type="InterPro" id="IPR038050">
    <property type="entry name" value="Neuro_actylchol_rec"/>
</dbReference>
<dbReference type="InterPro" id="IPR036719">
    <property type="entry name" value="Neuro-gated_channel_TM_sf"/>
</dbReference>
<dbReference type="Proteomes" id="UP000199028">
    <property type="component" value="Unassembled WGS sequence"/>
</dbReference>
<dbReference type="EMBL" id="FOFT01000001">
    <property type="protein sequence ID" value="SEP93709.1"/>
    <property type="molecule type" value="Genomic_DNA"/>
</dbReference>
<feature type="transmembrane region" description="Helical" evidence="5">
    <location>
        <begin position="767"/>
        <end position="785"/>
    </location>
</feature>
<feature type="transmembrane region" description="Helical" evidence="5">
    <location>
        <begin position="739"/>
        <end position="755"/>
    </location>
</feature>
<gene>
    <name evidence="8" type="ORF">SAMN05216195_101625</name>
</gene>
<keyword evidence="9" id="KW-1185">Reference proteome</keyword>
<dbReference type="Gene3D" id="3.40.50.2300">
    <property type="match status" value="2"/>
</dbReference>
<keyword evidence="5" id="KW-0812">Transmembrane</keyword>
<dbReference type="PANTHER" id="PTHR47151">
    <property type="entry name" value="LEU/ILE/VAL-BINDING ABC TRANSPORTER SUBUNIT"/>
    <property type="match status" value="1"/>
</dbReference>
<dbReference type="InterPro" id="IPR028081">
    <property type="entry name" value="Leu-bd"/>
</dbReference>
<feature type="domain" description="Neurotransmitter-gated ion-channel transmembrane" evidence="6">
    <location>
        <begin position="740"/>
        <end position="831"/>
    </location>
</feature>
<dbReference type="InterPro" id="IPR006029">
    <property type="entry name" value="Neurotrans-gated_channel_TM"/>
</dbReference>
<evidence type="ECO:0000256" key="2">
    <source>
        <dbReference type="ARBA" id="ARBA00010062"/>
    </source>
</evidence>
<dbReference type="SUPFAM" id="SSF53822">
    <property type="entry name" value="Periplasmic binding protein-like I"/>
    <property type="match status" value="1"/>
</dbReference>
<dbReference type="OrthoDB" id="4482263at2"/>
<feature type="region of interest" description="Disordered" evidence="4">
    <location>
        <begin position="80"/>
        <end position="107"/>
    </location>
</feature>
<dbReference type="RefSeq" id="WP_090063011.1">
    <property type="nucleotide sequence ID" value="NZ_FOFT01000001.1"/>
</dbReference>
<reference evidence="9" key="1">
    <citation type="submission" date="2016-10" db="EMBL/GenBank/DDBJ databases">
        <authorList>
            <person name="Varghese N."/>
            <person name="Submissions S."/>
        </authorList>
    </citation>
    <scope>NUCLEOTIDE SEQUENCE [LARGE SCALE GENOMIC DNA]</scope>
    <source>
        <strain evidence="9">CGMCC 4.578</strain>
    </source>
</reference>